<evidence type="ECO:0000313" key="2">
    <source>
        <dbReference type="Proteomes" id="UP001107558"/>
    </source>
</evidence>
<dbReference type="EMBL" id="JADBJN010000003">
    <property type="protein sequence ID" value="KAG5674176.1"/>
    <property type="molecule type" value="Genomic_DNA"/>
</dbReference>
<reference evidence="1" key="1">
    <citation type="submission" date="2021-03" db="EMBL/GenBank/DDBJ databases">
        <title>Chromosome level genome of the anhydrobiotic midge Polypedilum vanderplanki.</title>
        <authorList>
            <person name="Yoshida Y."/>
            <person name="Kikawada T."/>
            <person name="Gusev O."/>
        </authorList>
    </citation>
    <scope>NUCLEOTIDE SEQUENCE</scope>
    <source>
        <strain evidence="1">NIAS01</strain>
        <tissue evidence="1">Whole body or cell culture</tissue>
    </source>
</reference>
<sequence>MRSMDATQFKHLAKTIVDLYPTEVTATYYIPGLKKKSPGGKLYSQYNNYRTKLDAVGLCFRKKNQNVSGDPRNSIENAEVTEDVIVDAMQVIKSLNWNDTALFYECWNMTFDERQRLLATEIGVLQYINSFPYLRQVDVGYDVIALDGRKKYPSLADDKKEMFLKISPFIMQKLQNVKSEPMVVNLIRKYSHSNGQTKALLALSLIPFLFRPVIIGKRKKGNTGDDITKASKSHAYRNFFSNFETHEEMINYRNKVGCTGNLALYSIGNLNENPHALITIGDVEYVLTDCFKGFQNDICIRH</sequence>
<protein>
    <submittedName>
        <fullName evidence="1">Uncharacterized protein</fullName>
    </submittedName>
</protein>
<name>A0A9J6BWV2_POLVA</name>
<keyword evidence="2" id="KW-1185">Reference proteome</keyword>
<evidence type="ECO:0000313" key="1">
    <source>
        <dbReference type="EMBL" id="KAG5674176.1"/>
    </source>
</evidence>
<dbReference type="AlphaFoldDB" id="A0A9J6BWV2"/>
<organism evidence="1 2">
    <name type="scientific">Polypedilum vanderplanki</name>
    <name type="common">Sleeping chironomid midge</name>
    <dbReference type="NCBI Taxonomy" id="319348"/>
    <lineage>
        <taxon>Eukaryota</taxon>
        <taxon>Metazoa</taxon>
        <taxon>Ecdysozoa</taxon>
        <taxon>Arthropoda</taxon>
        <taxon>Hexapoda</taxon>
        <taxon>Insecta</taxon>
        <taxon>Pterygota</taxon>
        <taxon>Neoptera</taxon>
        <taxon>Endopterygota</taxon>
        <taxon>Diptera</taxon>
        <taxon>Nematocera</taxon>
        <taxon>Chironomoidea</taxon>
        <taxon>Chironomidae</taxon>
        <taxon>Chironominae</taxon>
        <taxon>Polypedilum</taxon>
        <taxon>Polypedilum</taxon>
    </lineage>
</organism>
<gene>
    <name evidence="1" type="ORF">PVAND_004159</name>
</gene>
<accession>A0A9J6BWV2</accession>
<comment type="caution">
    <text evidence="1">The sequence shown here is derived from an EMBL/GenBank/DDBJ whole genome shotgun (WGS) entry which is preliminary data.</text>
</comment>
<dbReference type="Proteomes" id="UP001107558">
    <property type="component" value="Chromosome 3"/>
</dbReference>
<dbReference type="OrthoDB" id="7699470at2759"/>
<proteinExistence type="predicted"/>